<feature type="compositionally biased region" description="Low complexity" evidence="1">
    <location>
        <begin position="547"/>
        <end position="564"/>
    </location>
</feature>
<feature type="compositionally biased region" description="Polar residues" evidence="1">
    <location>
        <begin position="1200"/>
        <end position="1209"/>
    </location>
</feature>
<proteinExistence type="predicted"/>
<evidence type="ECO:0000313" key="2">
    <source>
        <dbReference type="EMBL" id="TRM55520.1"/>
    </source>
</evidence>
<sequence length="1256" mass="136527">MATAFPLVAEGESTVLLPNRDAALPPVFCRLTHPKIRPHLVPHLRKVYVLPMDVSPSGIAARKRSCKDMEAPLGSDEEMAELGLLEVQHGDVVFGRPLGSTTSEHDVLLQYSMAPAHLKEQDDVSLARVAQLIVGTEEYRESHSGHGPFADDPANAPSREGRSCFGLGVARQAPVNTIAPFRSDRISDAPESVLSDRTDIFATTVDIACRAFQAHQPEVYDVLRNHSEVVNFPRVGVPDNCLYASAQINTANAVTRDSQQSLKEQMGKSGDNHIDPHDAHAVLSTMLCHPSLPTGHQGGRFHVLPLGTYFKTDKPTVAGFSSLFKHSGTPPLAPPGCTEPSLAAVRLNIILYSHQHVLEGTAYSTLATLSGAPQREDRQDEDGSADAPGAGPGARDPVIRLPPPFTSPLYERRTQLALASQSIFARDGTSIMSAQSHLNYVARSVVQIAIGVLRQMGQPVRVDADGMLAAIQLVPERGPRLTPDPWPLGPDGRRAVSPTKLPTDPRQCEGLLTQYNVRHKLLSSSSSVASDGEDAGHSSFTVRGMTDNAAPDDMSDADSSSASDADSDAESDDSQSQDAPRPSGFCTLLCSDGLLDEPIATLRRAMKAANLYEQAESIAALQVLVEPLQPAVSAFLVAEPIRGFGLSTAYLNGVLPAAQALPGLWNAVRVAEADAVLLRYGQMLATLGLEHFVTQLSRAFFASYSDPHASPIPWVHKLYAWATETVRDMPSDGASTSLTVTFSPSSWDGAFGEQVFHLQLKHKRDGRFRPETERNRAAQELVYQALSAWFGLGNELPARRRFRYALSRALVDAYGTSLILAAPLVIRMFERPHGKHFKAPSRSKKALRPAHVDRLCDEGHSNGPASQLAMQRTVDREFSLADVPRACEHVVRFLRESAQLLDDSFDVSGSRPLAHIKSSLDGLFPIKELAPYRRHATRAGHGLTLELVQTRSGAFSALLGRTCLFNSPCALDHSVVFADMDEAQGFRDSYPHLPDTEFVNPSAYGRTNHRSWAHSFSCWEAADDLAEFIRKGHPTAPGSAHYTFPDLVAEIQRLRIPTLGPLIAFLTAADLAQCGAAPMPDFSDIAALLDAGAARALGRLGLPHHSVQDRSTSYEALYAAVETELTADEKAEWRWDPLTFEHALCKYSKCIHLFVHSYQWCACDLCALPKCNCRVCYKRTSPPDARDDRSAGRTPRKPKTQTQSPSTRQARAADKSTARLVRKPTSQSAPKQRSAATAALKRSSPRKAAGASKSNK</sequence>
<feature type="compositionally biased region" description="Polar residues" evidence="1">
    <location>
        <begin position="1224"/>
        <end position="1235"/>
    </location>
</feature>
<dbReference type="AlphaFoldDB" id="A0A550BSJ6"/>
<comment type="caution">
    <text evidence="2">The sequence shown here is derived from an EMBL/GenBank/DDBJ whole genome shotgun (WGS) entry which is preliminary data.</text>
</comment>
<feature type="region of interest" description="Disordered" evidence="1">
    <location>
        <begin position="480"/>
        <end position="509"/>
    </location>
</feature>
<feature type="compositionally biased region" description="Acidic residues" evidence="1">
    <location>
        <begin position="565"/>
        <end position="575"/>
    </location>
</feature>
<feature type="compositionally biased region" description="Low complexity" evidence="1">
    <location>
        <begin position="385"/>
        <end position="396"/>
    </location>
</feature>
<feature type="region of interest" description="Disordered" evidence="1">
    <location>
        <begin position="1181"/>
        <end position="1256"/>
    </location>
</feature>
<dbReference type="EMBL" id="VDMD01000125">
    <property type="protein sequence ID" value="TRM55520.1"/>
    <property type="molecule type" value="Genomic_DNA"/>
</dbReference>
<organism evidence="2 3">
    <name type="scientific">Schizophyllum amplum</name>
    <dbReference type="NCBI Taxonomy" id="97359"/>
    <lineage>
        <taxon>Eukaryota</taxon>
        <taxon>Fungi</taxon>
        <taxon>Dikarya</taxon>
        <taxon>Basidiomycota</taxon>
        <taxon>Agaricomycotina</taxon>
        <taxon>Agaricomycetes</taxon>
        <taxon>Agaricomycetidae</taxon>
        <taxon>Agaricales</taxon>
        <taxon>Schizophyllaceae</taxon>
        <taxon>Schizophyllum</taxon>
    </lineage>
</organism>
<protein>
    <submittedName>
        <fullName evidence="2">Uncharacterized protein</fullName>
    </submittedName>
</protein>
<feature type="region of interest" description="Disordered" evidence="1">
    <location>
        <begin position="524"/>
        <end position="582"/>
    </location>
</feature>
<dbReference type="Proteomes" id="UP000320762">
    <property type="component" value="Unassembled WGS sequence"/>
</dbReference>
<keyword evidence="3" id="KW-1185">Reference proteome</keyword>
<accession>A0A550BSJ6</accession>
<evidence type="ECO:0000313" key="3">
    <source>
        <dbReference type="Proteomes" id="UP000320762"/>
    </source>
</evidence>
<feature type="region of interest" description="Disordered" evidence="1">
    <location>
        <begin position="372"/>
        <end position="400"/>
    </location>
</feature>
<gene>
    <name evidence="2" type="ORF">BD626DRAFT_542385</name>
</gene>
<reference evidence="2 3" key="1">
    <citation type="journal article" date="2019" name="New Phytol.">
        <title>Comparative genomics reveals unique wood-decay strategies and fruiting body development in the Schizophyllaceae.</title>
        <authorList>
            <person name="Almasi E."/>
            <person name="Sahu N."/>
            <person name="Krizsan K."/>
            <person name="Balint B."/>
            <person name="Kovacs G.M."/>
            <person name="Kiss B."/>
            <person name="Cseklye J."/>
            <person name="Drula E."/>
            <person name="Henrissat B."/>
            <person name="Nagy I."/>
            <person name="Chovatia M."/>
            <person name="Adam C."/>
            <person name="LaButti K."/>
            <person name="Lipzen A."/>
            <person name="Riley R."/>
            <person name="Grigoriev I.V."/>
            <person name="Nagy L.G."/>
        </authorList>
    </citation>
    <scope>NUCLEOTIDE SEQUENCE [LARGE SCALE GENOMIC DNA]</scope>
    <source>
        <strain evidence="2 3">NL-1724</strain>
    </source>
</reference>
<dbReference type="OrthoDB" id="3061143at2759"/>
<evidence type="ECO:0000256" key="1">
    <source>
        <dbReference type="SAM" id="MobiDB-lite"/>
    </source>
</evidence>
<name>A0A550BSJ6_9AGAR</name>